<keyword evidence="2" id="KW-1185">Reference proteome</keyword>
<gene>
    <name evidence="1" type="ORF">Tco_0908831</name>
</gene>
<name>A0ABQ5CNA5_9ASTR</name>
<dbReference type="EMBL" id="BQNB010014469">
    <property type="protein sequence ID" value="GJT28556.1"/>
    <property type="molecule type" value="Genomic_DNA"/>
</dbReference>
<accession>A0ABQ5CNA5</accession>
<evidence type="ECO:0000313" key="1">
    <source>
        <dbReference type="EMBL" id="GJT28556.1"/>
    </source>
</evidence>
<organism evidence="1 2">
    <name type="scientific">Tanacetum coccineum</name>
    <dbReference type="NCBI Taxonomy" id="301880"/>
    <lineage>
        <taxon>Eukaryota</taxon>
        <taxon>Viridiplantae</taxon>
        <taxon>Streptophyta</taxon>
        <taxon>Embryophyta</taxon>
        <taxon>Tracheophyta</taxon>
        <taxon>Spermatophyta</taxon>
        <taxon>Magnoliopsida</taxon>
        <taxon>eudicotyledons</taxon>
        <taxon>Gunneridae</taxon>
        <taxon>Pentapetalae</taxon>
        <taxon>asterids</taxon>
        <taxon>campanulids</taxon>
        <taxon>Asterales</taxon>
        <taxon>Asteraceae</taxon>
        <taxon>Asteroideae</taxon>
        <taxon>Anthemideae</taxon>
        <taxon>Anthemidinae</taxon>
        <taxon>Tanacetum</taxon>
    </lineage>
</organism>
<dbReference type="Proteomes" id="UP001151760">
    <property type="component" value="Unassembled WGS sequence"/>
</dbReference>
<reference evidence="1" key="1">
    <citation type="journal article" date="2022" name="Int. J. Mol. Sci.">
        <title>Draft Genome of Tanacetum Coccineum: Genomic Comparison of Closely Related Tanacetum-Family Plants.</title>
        <authorList>
            <person name="Yamashiro T."/>
            <person name="Shiraishi A."/>
            <person name="Nakayama K."/>
            <person name="Satake H."/>
        </authorList>
    </citation>
    <scope>NUCLEOTIDE SEQUENCE</scope>
</reference>
<protein>
    <submittedName>
        <fullName evidence="1">Uncharacterized protein</fullName>
    </submittedName>
</protein>
<evidence type="ECO:0000313" key="2">
    <source>
        <dbReference type="Proteomes" id="UP001151760"/>
    </source>
</evidence>
<comment type="caution">
    <text evidence="1">The sequence shown here is derived from an EMBL/GenBank/DDBJ whole genome shotgun (WGS) entry which is preliminary data.</text>
</comment>
<proteinExistence type="predicted"/>
<reference evidence="1" key="2">
    <citation type="submission" date="2022-01" db="EMBL/GenBank/DDBJ databases">
        <authorList>
            <person name="Yamashiro T."/>
            <person name="Shiraishi A."/>
            <person name="Satake H."/>
            <person name="Nakayama K."/>
        </authorList>
    </citation>
    <scope>NUCLEOTIDE SEQUENCE</scope>
</reference>
<sequence>MSIWKGLVETRRNIKILINDNVRVRAKCVGTVPCVDDGTVESSIGKRKDKVLDMGNQDKQKVLDKANKGKKVGISKYKAFGAKAKAEETLKGDVELQYGMLRDYVMELKKCNPNTIINIYVYDVLSCRHRYAVSFLMDTAYWMSE</sequence>